<keyword evidence="1" id="KW-0472">Membrane</keyword>
<feature type="transmembrane region" description="Helical" evidence="1">
    <location>
        <begin position="49"/>
        <end position="70"/>
    </location>
</feature>
<dbReference type="Proteomes" id="UP000241885">
    <property type="component" value="Chromosome"/>
</dbReference>
<protein>
    <submittedName>
        <fullName evidence="2">Uncharacterized protein</fullName>
    </submittedName>
</protein>
<dbReference type="KEGG" id="tak:Tharo_2139"/>
<keyword evidence="1" id="KW-0812">Transmembrane</keyword>
<dbReference type="AlphaFoldDB" id="A0A2R4BP89"/>
<dbReference type="OrthoDB" id="9985409at2"/>
<proteinExistence type="predicted"/>
<dbReference type="RefSeq" id="WP_107221202.1">
    <property type="nucleotide sequence ID" value="NZ_CP028339.1"/>
</dbReference>
<evidence type="ECO:0000313" key="2">
    <source>
        <dbReference type="EMBL" id="AVR89042.1"/>
    </source>
</evidence>
<accession>A0A2R4BP89</accession>
<name>A0A2R4BP89_THAAR</name>
<evidence type="ECO:0000313" key="3">
    <source>
        <dbReference type="Proteomes" id="UP000241885"/>
    </source>
</evidence>
<dbReference type="EMBL" id="CP028339">
    <property type="protein sequence ID" value="AVR89042.1"/>
    <property type="molecule type" value="Genomic_DNA"/>
</dbReference>
<keyword evidence="3" id="KW-1185">Reference proteome</keyword>
<gene>
    <name evidence="2" type="ORF">Tharo_2139</name>
</gene>
<reference evidence="2 3" key="1">
    <citation type="submission" date="2018-03" db="EMBL/GenBank/DDBJ databases">
        <title>Complete genome sequence of Thauera aromatica, a model organism for studying aromatic compound degradation under denitrifying conditions.</title>
        <authorList>
            <person name="Lo H.-Y."/>
            <person name="Goris T."/>
            <person name="Boll M."/>
            <person name="Mueller J.A."/>
        </authorList>
    </citation>
    <scope>NUCLEOTIDE SEQUENCE [LARGE SCALE GENOMIC DNA]</scope>
    <source>
        <strain evidence="2 3">K172</strain>
    </source>
</reference>
<evidence type="ECO:0000256" key="1">
    <source>
        <dbReference type="SAM" id="Phobius"/>
    </source>
</evidence>
<keyword evidence="1" id="KW-1133">Transmembrane helix</keyword>
<sequence length="71" mass="8258">MTQTVSEQLALERLARKHERHLKFARHSPREQRFLPFVEDSRIPEIRDAVIGAVAFFGLIGALATMPWWMP</sequence>
<organism evidence="2 3">
    <name type="scientific">Thauera aromatica K172</name>
    <dbReference type="NCBI Taxonomy" id="44139"/>
    <lineage>
        <taxon>Bacteria</taxon>
        <taxon>Pseudomonadati</taxon>
        <taxon>Pseudomonadota</taxon>
        <taxon>Betaproteobacteria</taxon>
        <taxon>Rhodocyclales</taxon>
        <taxon>Zoogloeaceae</taxon>
        <taxon>Thauera</taxon>
    </lineage>
</organism>